<comment type="caution">
    <text evidence="8">The sequence shown here is derived from an EMBL/GenBank/DDBJ whole genome shotgun (WGS) entry which is preliminary data.</text>
</comment>
<name>A0AAV2MZA4_9HYME</name>
<keyword evidence="5" id="KW-0539">Nucleus</keyword>
<evidence type="ECO:0000256" key="1">
    <source>
        <dbReference type="ARBA" id="ARBA00004123"/>
    </source>
</evidence>
<dbReference type="EMBL" id="CAXIPU020000545">
    <property type="protein sequence ID" value="CAL1672397.1"/>
    <property type="molecule type" value="Genomic_DNA"/>
</dbReference>
<evidence type="ECO:0000256" key="4">
    <source>
        <dbReference type="ARBA" id="ARBA00022833"/>
    </source>
</evidence>
<keyword evidence="2" id="KW-0479">Metal-binding</keyword>
<dbReference type="GO" id="GO:0005634">
    <property type="term" value="C:nucleus"/>
    <property type="evidence" value="ECO:0007669"/>
    <property type="project" value="UniProtKB-SubCell"/>
</dbReference>
<dbReference type="InterPro" id="IPR012337">
    <property type="entry name" value="RNaseH-like_sf"/>
</dbReference>
<proteinExistence type="predicted"/>
<keyword evidence="3" id="KW-0863">Zinc-finger</keyword>
<evidence type="ECO:0000313" key="9">
    <source>
        <dbReference type="Proteomes" id="UP001497644"/>
    </source>
</evidence>
<dbReference type="Pfam" id="PF05699">
    <property type="entry name" value="Dimer_Tnp_hAT"/>
    <property type="match status" value="1"/>
</dbReference>
<sequence length="485" mass="55525">MYKILQDDILKDLHNNITHLESVSITTDLWTSRAKDSYIAFTLQFIDNNFNMKHFTADCKPFPGFHDAAAVFQKIHEVLENLGLNDGNISVYIVSDNGANMVRALSEPQSRELTDIIDEFHSVIKEKSWWHIRCYNHTLQLAISDTRKDMGVSTVIEKVSSIVARYNRSRPARESFQSFQSEHKLPKHELLQMVETRWDSEFIMLQRFVEQKAAIISEQGKTGIDSLTVQEWKLIEGYVEILRPVAIFTADMESNTKPTLSTVLPVLFEIQSSLEEFVKKAPKGTGIMFARKLLANIKSRFPNCNYKESELYQLAMSLDPRFKDVLCGTVTDAVSLLQRKTLDKRRQHISRGFVEISATKVNTSSSVEQLNNSNNDKWSYFNKKVKSNTIIEKDEYELIKKQVDDYLSQPTIGGNEDPLAWWKANQNIFPLLAPLARHFLGLAAKETACERVFSVGGNIVTPKRTTILPEHVKEIVFCHDNLEFP</sequence>
<comment type="subcellular location">
    <subcellularLocation>
        <location evidence="1">Nucleus</location>
    </subcellularLocation>
</comment>
<organism evidence="8 9">
    <name type="scientific">Lasius platythorax</name>
    <dbReference type="NCBI Taxonomy" id="488582"/>
    <lineage>
        <taxon>Eukaryota</taxon>
        <taxon>Metazoa</taxon>
        <taxon>Ecdysozoa</taxon>
        <taxon>Arthropoda</taxon>
        <taxon>Hexapoda</taxon>
        <taxon>Insecta</taxon>
        <taxon>Pterygota</taxon>
        <taxon>Neoptera</taxon>
        <taxon>Endopterygota</taxon>
        <taxon>Hymenoptera</taxon>
        <taxon>Apocrita</taxon>
        <taxon>Aculeata</taxon>
        <taxon>Formicoidea</taxon>
        <taxon>Formicidae</taxon>
        <taxon>Formicinae</taxon>
        <taxon>Lasius</taxon>
        <taxon>Lasius</taxon>
    </lineage>
</organism>
<dbReference type="InterPro" id="IPR052035">
    <property type="entry name" value="ZnF_BED_domain_contain"/>
</dbReference>
<dbReference type="SUPFAM" id="SSF53098">
    <property type="entry name" value="Ribonuclease H-like"/>
    <property type="match status" value="1"/>
</dbReference>
<evidence type="ECO:0000256" key="2">
    <source>
        <dbReference type="ARBA" id="ARBA00022723"/>
    </source>
</evidence>
<dbReference type="PANTHER" id="PTHR46481:SF10">
    <property type="entry name" value="ZINC FINGER BED DOMAIN-CONTAINING PROTEIN 39"/>
    <property type="match status" value="1"/>
</dbReference>
<keyword evidence="4" id="KW-0862">Zinc</keyword>
<keyword evidence="9" id="KW-1185">Reference proteome</keyword>
<dbReference type="PANTHER" id="PTHR46481">
    <property type="entry name" value="ZINC FINGER BED DOMAIN-CONTAINING PROTEIN 4"/>
    <property type="match status" value="1"/>
</dbReference>
<dbReference type="GO" id="GO:0008270">
    <property type="term" value="F:zinc ion binding"/>
    <property type="evidence" value="ECO:0007669"/>
    <property type="project" value="UniProtKB-KW"/>
</dbReference>
<dbReference type="InterPro" id="IPR008906">
    <property type="entry name" value="HATC_C_dom"/>
</dbReference>
<evidence type="ECO:0000313" key="8">
    <source>
        <dbReference type="EMBL" id="CAL1672399.1"/>
    </source>
</evidence>
<protein>
    <recommendedName>
        <fullName evidence="6">HAT C-terminal dimerisation domain-containing protein</fullName>
    </recommendedName>
</protein>
<dbReference type="Proteomes" id="UP001497644">
    <property type="component" value="Unassembled WGS sequence"/>
</dbReference>
<reference evidence="8" key="1">
    <citation type="submission" date="2024-04" db="EMBL/GenBank/DDBJ databases">
        <authorList>
            <consortium name="Molecular Ecology Group"/>
        </authorList>
    </citation>
    <scope>NUCLEOTIDE SEQUENCE</scope>
</reference>
<dbReference type="EMBL" id="CAXIPU020000545">
    <property type="protein sequence ID" value="CAL1672399.1"/>
    <property type="molecule type" value="Genomic_DNA"/>
</dbReference>
<gene>
    <name evidence="7" type="ORF">LPLAT_LOCUS7064</name>
    <name evidence="8" type="ORF">LPLAT_LOCUS7065</name>
</gene>
<evidence type="ECO:0000256" key="5">
    <source>
        <dbReference type="ARBA" id="ARBA00023242"/>
    </source>
</evidence>
<dbReference type="GO" id="GO:0046983">
    <property type="term" value="F:protein dimerization activity"/>
    <property type="evidence" value="ECO:0007669"/>
    <property type="project" value="InterPro"/>
</dbReference>
<feature type="domain" description="HAT C-terminal dimerisation" evidence="6">
    <location>
        <begin position="403"/>
        <end position="482"/>
    </location>
</feature>
<evidence type="ECO:0000259" key="6">
    <source>
        <dbReference type="Pfam" id="PF05699"/>
    </source>
</evidence>
<evidence type="ECO:0000313" key="7">
    <source>
        <dbReference type="EMBL" id="CAL1672397.1"/>
    </source>
</evidence>
<evidence type="ECO:0000256" key="3">
    <source>
        <dbReference type="ARBA" id="ARBA00022771"/>
    </source>
</evidence>
<dbReference type="AlphaFoldDB" id="A0AAV2MZA4"/>
<accession>A0AAV2MZA4</accession>